<dbReference type="eggNOG" id="KOG1774">
    <property type="taxonomic scope" value="Eukaryota"/>
</dbReference>
<dbReference type="SMART" id="SM00651">
    <property type="entry name" value="Sm"/>
    <property type="match status" value="1"/>
</dbReference>
<evidence type="ECO:0000256" key="5">
    <source>
        <dbReference type="ARBA" id="ARBA00022664"/>
    </source>
</evidence>
<keyword evidence="7 11" id="KW-0694">RNA-binding</keyword>
<evidence type="ECO:0000256" key="3">
    <source>
        <dbReference type="ARBA" id="ARBA00006850"/>
    </source>
</evidence>
<reference evidence="14" key="1">
    <citation type="submission" date="2013-12" db="EMBL/GenBank/DDBJ databases">
        <authorList>
            <person name="Omoto C.K."/>
            <person name="Sibley D."/>
            <person name="Venepally P."/>
            <person name="Hadjithomas M."/>
            <person name="Karamycheva S."/>
            <person name="Brunk B."/>
            <person name="Roos D."/>
            <person name="Caler E."/>
            <person name="Lorenzi H."/>
        </authorList>
    </citation>
    <scope>NUCLEOTIDE SEQUENCE</scope>
</reference>
<dbReference type="Gene3D" id="2.30.30.100">
    <property type="match status" value="1"/>
</dbReference>
<evidence type="ECO:0000256" key="8">
    <source>
        <dbReference type="ARBA" id="ARBA00023187"/>
    </source>
</evidence>
<sequence length="115" mass="12851">MATISNRKLQKIITLPINQVFRYFTAKEPVEIWLLDKNNTRIAGTLRGFDEYMNLVLEGAEELHFNKETQEFDKTVPLGEVMLKGENIVLIGPRAPPTPPPATVSAAPVPPPQNL</sequence>
<feature type="domain" description="Sm" evidence="13">
    <location>
        <begin position="17"/>
        <end position="97"/>
    </location>
</feature>
<dbReference type="RefSeq" id="XP_011128626.1">
    <property type="nucleotide sequence ID" value="XM_011130324.1"/>
</dbReference>
<keyword evidence="9 11" id="KW-0539">Nucleus</keyword>
<dbReference type="GO" id="GO:0046540">
    <property type="term" value="C:U4/U6 x U5 tri-snRNP complex"/>
    <property type="evidence" value="ECO:0007669"/>
    <property type="project" value="UniProtKB-UniRule"/>
</dbReference>
<dbReference type="Proteomes" id="UP000019763">
    <property type="component" value="Unassembled WGS sequence"/>
</dbReference>
<dbReference type="GO" id="GO:0005737">
    <property type="term" value="C:cytoplasm"/>
    <property type="evidence" value="ECO:0007669"/>
    <property type="project" value="UniProtKB-SubCell"/>
</dbReference>
<name>A0A023BDE5_GRENI</name>
<evidence type="ECO:0000259" key="13">
    <source>
        <dbReference type="PROSITE" id="PS52002"/>
    </source>
</evidence>
<comment type="similarity">
    <text evidence="3 11">Belongs to the snRNP Sm proteins family.</text>
</comment>
<evidence type="ECO:0000256" key="2">
    <source>
        <dbReference type="ARBA" id="ARBA00004496"/>
    </source>
</evidence>
<dbReference type="GO" id="GO:0005686">
    <property type="term" value="C:U2 snRNP"/>
    <property type="evidence" value="ECO:0007669"/>
    <property type="project" value="UniProtKB-UniRule"/>
</dbReference>
<feature type="compositionally biased region" description="Pro residues" evidence="12">
    <location>
        <begin position="94"/>
        <end position="115"/>
    </location>
</feature>
<keyword evidence="4" id="KW-0963">Cytoplasm</keyword>
<evidence type="ECO:0000256" key="7">
    <source>
        <dbReference type="ARBA" id="ARBA00022884"/>
    </source>
</evidence>
<dbReference type="GO" id="GO:0000387">
    <property type="term" value="P:spliceosomal snRNP assembly"/>
    <property type="evidence" value="ECO:0007669"/>
    <property type="project" value="UniProtKB-UniRule"/>
</dbReference>
<dbReference type="OrthoDB" id="25620at2759"/>
<protein>
    <recommendedName>
        <fullName evidence="11">Small nuclear ribonucleoprotein E</fullName>
        <shortName evidence="11">snRNP-E</shortName>
    </recommendedName>
    <alternativeName>
        <fullName evidence="11">Sm protein E</fullName>
    </alternativeName>
</protein>
<evidence type="ECO:0000256" key="11">
    <source>
        <dbReference type="RuleBase" id="RU365053"/>
    </source>
</evidence>
<comment type="function">
    <text evidence="11">Plays a role in pre-mRNA splicing as a core component of the spliceosomal U1, U2, U4 and U5 small nuclear ribonucleoproteins (snRNPs), the building blocks of the spliceosome.</text>
</comment>
<comment type="caution">
    <text evidence="14">The sequence shown here is derived from an EMBL/GenBank/DDBJ whole genome shotgun (WGS) entry which is preliminary data.</text>
</comment>
<dbReference type="CDD" id="cd01718">
    <property type="entry name" value="Sm_E"/>
    <property type="match status" value="1"/>
</dbReference>
<evidence type="ECO:0000256" key="6">
    <source>
        <dbReference type="ARBA" id="ARBA00022728"/>
    </source>
</evidence>
<gene>
    <name evidence="14" type="ORF">GNI_005770</name>
</gene>
<keyword evidence="15" id="KW-1185">Reference proteome</keyword>
<dbReference type="GO" id="GO:0003723">
    <property type="term" value="F:RNA binding"/>
    <property type="evidence" value="ECO:0007669"/>
    <property type="project" value="UniProtKB-KW"/>
</dbReference>
<dbReference type="Pfam" id="PF01423">
    <property type="entry name" value="LSM"/>
    <property type="match status" value="1"/>
</dbReference>
<evidence type="ECO:0000256" key="1">
    <source>
        <dbReference type="ARBA" id="ARBA00004123"/>
    </source>
</evidence>
<dbReference type="GeneID" id="22910488"/>
<keyword evidence="10 11" id="KW-0687">Ribonucleoprotein</keyword>
<proteinExistence type="inferred from homology"/>
<feature type="region of interest" description="Disordered" evidence="12">
    <location>
        <begin position="93"/>
        <end position="115"/>
    </location>
</feature>
<evidence type="ECO:0000313" key="15">
    <source>
        <dbReference type="Proteomes" id="UP000019763"/>
    </source>
</evidence>
<evidence type="ECO:0000256" key="12">
    <source>
        <dbReference type="SAM" id="MobiDB-lite"/>
    </source>
</evidence>
<dbReference type="PANTHER" id="PTHR11193">
    <property type="entry name" value="SMALL NUCLEAR RIBONUCLEOPROTEIN E"/>
    <property type="match status" value="1"/>
</dbReference>
<comment type="subcellular location">
    <subcellularLocation>
        <location evidence="2">Cytoplasm</location>
    </subcellularLocation>
    <subcellularLocation>
        <location evidence="1 11">Nucleus</location>
    </subcellularLocation>
</comment>
<organism evidence="14 15">
    <name type="scientific">Gregarina niphandrodes</name>
    <name type="common">Septate eugregarine</name>
    <dbReference type="NCBI Taxonomy" id="110365"/>
    <lineage>
        <taxon>Eukaryota</taxon>
        <taxon>Sar</taxon>
        <taxon>Alveolata</taxon>
        <taxon>Apicomplexa</taxon>
        <taxon>Conoidasida</taxon>
        <taxon>Gregarinasina</taxon>
        <taxon>Eugregarinorida</taxon>
        <taxon>Gregarinidae</taxon>
        <taxon>Gregarina</taxon>
    </lineage>
</organism>
<evidence type="ECO:0000256" key="9">
    <source>
        <dbReference type="ARBA" id="ARBA00023242"/>
    </source>
</evidence>
<keyword evidence="8 11" id="KW-0508">mRNA splicing</keyword>
<dbReference type="InterPro" id="IPR047575">
    <property type="entry name" value="Sm"/>
</dbReference>
<dbReference type="GO" id="GO:0005687">
    <property type="term" value="C:U4 snRNP"/>
    <property type="evidence" value="ECO:0007669"/>
    <property type="project" value="UniProtKB-UniRule"/>
</dbReference>
<evidence type="ECO:0000256" key="4">
    <source>
        <dbReference type="ARBA" id="ARBA00022490"/>
    </source>
</evidence>
<dbReference type="OMA" id="KVMTQPI"/>
<dbReference type="PROSITE" id="PS52002">
    <property type="entry name" value="SM"/>
    <property type="match status" value="1"/>
</dbReference>
<dbReference type="InterPro" id="IPR027078">
    <property type="entry name" value="snRNP-E"/>
</dbReference>
<evidence type="ECO:0000256" key="10">
    <source>
        <dbReference type="ARBA" id="ARBA00023274"/>
    </source>
</evidence>
<dbReference type="AlphaFoldDB" id="A0A023BDE5"/>
<evidence type="ECO:0000313" key="14">
    <source>
        <dbReference type="EMBL" id="EZG88109.1"/>
    </source>
</evidence>
<accession>A0A023BDE5</accession>
<dbReference type="InterPro" id="IPR010920">
    <property type="entry name" value="LSM_dom_sf"/>
</dbReference>
<dbReference type="InterPro" id="IPR001163">
    <property type="entry name" value="Sm_dom_euk/arc"/>
</dbReference>
<dbReference type="GO" id="GO:0005682">
    <property type="term" value="C:U5 snRNP"/>
    <property type="evidence" value="ECO:0007669"/>
    <property type="project" value="UniProtKB-UniRule"/>
</dbReference>
<dbReference type="SUPFAM" id="SSF50182">
    <property type="entry name" value="Sm-like ribonucleoproteins"/>
    <property type="match status" value="1"/>
</dbReference>
<dbReference type="GO" id="GO:0005681">
    <property type="term" value="C:spliceosomal complex"/>
    <property type="evidence" value="ECO:0007669"/>
    <property type="project" value="UniProtKB-KW"/>
</dbReference>
<dbReference type="GO" id="GO:0005685">
    <property type="term" value="C:U1 snRNP"/>
    <property type="evidence" value="ECO:0007669"/>
    <property type="project" value="UniProtKB-UniRule"/>
</dbReference>
<keyword evidence="6 11" id="KW-0747">Spliceosome</keyword>
<keyword evidence="5 11" id="KW-0507">mRNA processing</keyword>
<dbReference type="EMBL" id="AFNH02000043">
    <property type="protein sequence ID" value="EZG88109.1"/>
    <property type="molecule type" value="Genomic_DNA"/>
</dbReference>
<dbReference type="VEuPathDB" id="CryptoDB:GNI_005770"/>